<dbReference type="EMBL" id="UIHC01000126">
    <property type="protein sequence ID" value="SUZ34068.1"/>
    <property type="molecule type" value="Genomic_DNA"/>
</dbReference>
<dbReference type="Proteomes" id="UP000272908">
    <property type="component" value="Unassembled WGS sequence"/>
</dbReference>
<proteinExistence type="predicted"/>
<dbReference type="AlphaFoldDB" id="A0A3B0MKI2"/>
<protein>
    <submittedName>
        <fullName evidence="1">Uncharacterized protein</fullName>
    </submittedName>
</protein>
<keyword evidence="2" id="KW-1185">Reference proteome</keyword>
<accession>A0A3B0MKI2</accession>
<evidence type="ECO:0000313" key="2">
    <source>
        <dbReference type="Proteomes" id="UP000272908"/>
    </source>
</evidence>
<gene>
    <name evidence="1" type="ORF">ROE7235_03850</name>
</gene>
<evidence type="ECO:0000313" key="1">
    <source>
        <dbReference type="EMBL" id="SUZ34068.1"/>
    </source>
</evidence>
<sequence>MPLFSLHQFVKRTAETGFPPYVPNVYVYFSGQI</sequence>
<organism evidence="1 2">
    <name type="scientific">Roseinatronobacter ekhonensis</name>
    <dbReference type="NCBI Taxonomy" id="254356"/>
    <lineage>
        <taxon>Bacteria</taxon>
        <taxon>Pseudomonadati</taxon>
        <taxon>Pseudomonadota</taxon>
        <taxon>Alphaproteobacteria</taxon>
        <taxon>Rhodobacterales</taxon>
        <taxon>Paracoccaceae</taxon>
        <taxon>Roseinatronobacter</taxon>
    </lineage>
</organism>
<name>A0A3B0MKI2_9RHOB</name>
<reference evidence="2" key="1">
    <citation type="submission" date="2018-08" db="EMBL/GenBank/DDBJ databases">
        <authorList>
            <person name="Rodrigo-Torres L."/>
            <person name="Arahal R. D."/>
            <person name="Lucena T."/>
        </authorList>
    </citation>
    <scope>NUCLEOTIDE SEQUENCE [LARGE SCALE GENOMIC DNA]</scope>
    <source>
        <strain evidence="2">CECT 7235</strain>
    </source>
</reference>